<dbReference type="GO" id="GO:0005737">
    <property type="term" value="C:cytoplasm"/>
    <property type="evidence" value="ECO:0007669"/>
    <property type="project" value="InterPro"/>
</dbReference>
<dbReference type="PROSITE" id="PS50122">
    <property type="entry name" value="CHEB"/>
    <property type="match status" value="1"/>
</dbReference>
<dbReference type="InterPro" id="IPR035909">
    <property type="entry name" value="CheB_C"/>
</dbReference>
<evidence type="ECO:0000256" key="4">
    <source>
        <dbReference type="ARBA" id="ARBA00022801"/>
    </source>
</evidence>
<accession>A0A3B1DFG3</accession>
<keyword evidence="4 9" id="KW-0378">Hydrolase</keyword>
<evidence type="ECO:0000256" key="6">
    <source>
        <dbReference type="ARBA" id="ARBA00048267"/>
    </source>
</evidence>
<keyword evidence="2" id="KW-0145">Chemotaxis</keyword>
<keyword evidence="3" id="KW-0597">Phosphoprotein</keyword>
<dbReference type="CDD" id="cd16432">
    <property type="entry name" value="CheB_Rec"/>
    <property type="match status" value="1"/>
</dbReference>
<name>A0A3B1DFG3_9ZZZZ</name>
<dbReference type="PROSITE" id="PS50110">
    <property type="entry name" value="RESPONSE_REGULATORY"/>
    <property type="match status" value="1"/>
</dbReference>
<evidence type="ECO:0000313" key="9">
    <source>
        <dbReference type="EMBL" id="VAX30455.1"/>
    </source>
</evidence>
<dbReference type="InterPro" id="IPR011006">
    <property type="entry name" value="CheY-like_superfamily"/>
</dbReference>
<dbReference type="SUPFAM" id="SSF52738">
    <property type="entry name" value="Methylesterase CheB, C-terminal domain"/>
    <property type="match status" value="1"/>
</dbReference>
<reference evidence="9" key="1">
    <citation type="submission" date="2018-06" db="EMBL/GenBank/DDBJ databases">
        <authorList>
            <person name="Zhirakovskaya E."/>
        </authorList>
    </citation>
    <scope>NUCLEOTIDE SEQUENCE</scope>
</reference>
<dbReference type="InterPro" id="IPR000673">
    <property type="entry name" value="Sig_transdc_resp-reg_Me-estase"/>
</dbReference>
<dbReference type="NCBIfam" id="NF009206">
    <property type="entry name" value="PRK12555.1"/>
    <property type="match status" value="1"/>
</dbReference>
<evidence type="ECO:0000256" key="3">
    <source>
        <dbReference type="ARBA" id="ARBA00022553"/>
    </source>
</evidence>
<dbReference type="Pfam" id="PF00072">
    <property type="entry name" value="Response_reg"/>
    <property type="match status" value="1"/>
</dbReference>
<dbReference type="Pfam" id="PF01339">
    <property type="entry name" value="CheB_methylest"/>
    <property type="match status" value="1"/>
</dbReference>
<dbReference type="HAMAP" id="MF_00099">
    <property type="entry name" value="CheB_chemtxs"/>
    <property type="match status" value="1"/>
</dbReference>
<evidence type="ECO:0000256" key="2">
    <source>
        <dbReference type="ARBA" id="ARBA00022500"/>
    </source>
</evidence>
<dbReference type="AlphaFoldDB" id="A0A3B1DFG3"/>
<dbReference type="GO" id="GO:0006935">
    <property type="term" value="P:chemotaxis"/>
    <property type="evidence" value="ECO:0007669"/>
    <property type="project" value="UniProtKB-KW"/>
</dbReference>
<dbReference type="EC" id="3.1.1.61" evidence="5"/>
<feature type="domain" description="Response regulatory" evidence="7">
    <location>
        <begin position="5"/>
        <end position="122"/>
    </location>
</feature>
<dbReference type="PIRSF" id="PIRSF000876">
    <property type="entry name" value="RR_chemtxs_CheB"/>
    <property type="match status" value="1"/>
</dbReference>
<protein>
    <recommendedName>
        <fullName evidence="5">protein-glutamate methylesterase</fullName>
        <ecNumber evidence="5">3.1.1.61</ecNumber>
    </recommendedName>
</protein>
<evidence type="ECO:0000256" key="5">
    <source>
        <dbReference type="ARBA" id="ARBA00039140"/>
    </source>
</evidence>
<comment type="catalytic activity">
    <reaction evidence="6">
        <text>[protein]-L-glutamate 5-O-methyl ester + H2O = L-glutamyl-[protein] + methanol + H(+)</text>
        <dbReference type="Rhea" id="RHEA:23236"/>
        <dbReference type="Rhea" id="RHEA-COMP:10208"/>
        <dbReference type="Rhea" id="RHEA-COMP:10311"/>
        <dbReference type="ChEBI" id="CHEBI:15377"/>
        <dbReference type="ChEBI" id="CHEBI:15378"/>
        <dbReference type="ChEBI" id="CHEBI:17790"/>
        <dbReference type="ChEBI" id="CHEBI:29973"/>
        <dbReference type="ChEBI" id="CHEBI:82795"/>
        <dbReference type="EC" id="3.1.1.61"/>
    </reaction>
</comment>
<dbReference type="FunFam" id="3.40.50.2300:FF:000060">
    <property type="entry name" value="Protein-glutamate methylesterase/protein-glutamine glutaminase"/>
    <property type="match status" value="1"/>
</dbReference>
<organism evidence="9">
    <name type="scientific">hydrothermal vent metagenome</name>
    <dbReference type="NCBI Taxonomy" id="652676"/>
    <lineage>
        <taxon>unclassified sequences</taxon>
        <taxon>metagenomes</taxon>
        <taxon>ecological metagenomes</taxon>
    </lineage>
</organism>
<dbReference type="CDD" id="cd17541">
    <property type="entry name" value="REC_CheB-like"/>
    <property type="match status" value="1"/>
</dbReference>
<dbReference type="InterPro" id="IPR001789">
    <property type="entry name" value="Sig_transdc_resp-reg_receiver"/>
</dbReference>
<dbReference type="NCBIfam" id="NF001965">
    <property type="entry name" value="PRK00742.1"/>
    <property type="match status" value="1"/>
</dbReference>
<evidence type="ECO:0000259" key="7">
    <source>
        <dbReference type="PROSITE" id="PS50110"/>
    </source>
</evidence>
<feature type="domain" description="CheB-type methylesterase" evidence="8">
    <location>
        <begin position="157"/>
        <end position="348"/>
    </location>
</feature>
<evidence type="ECO:0000256" key="1">
    <source>
        <dbReference type="ARBA" id="ARBA00022490"/>
    </source>
</evidence>
<dbReference type="PANTHER" id="PTHR42872:SF6">
    <property type="entry name" value="PROTEIN-GLUTAMATE METHYLESTERASE_PROTEIN-GLUTAMINE GLUTAMINASE"/>
    <property type="match status" value="1"/>
</dbReference>
<evidence type="ECO:0000259" key="8">
    <source>
        <dbReference type="PROSITE" id="PS50122"/>
    </source>
</evidence>
<dbReference type="Gene3D" id="3.40.50.180">
    <property type="entry name" value="Methylesterase CheB, C-terminal domain"/>
    <property type="match status" value="1"/>
</dbReference>
<proteinExistence type="inferred from homology"/>
<gene>
    <name evidence="9" type="ORF">MNBD_NITROSPIRAE01-716</name>
</gene>
<dbReference type="Gene3D" id="3.40.50.2300">
    <property type="match status" value="1"/>
</dbReference>
<dbReference type="GO" id="GO:0000156">
    <property type="term" value="F:phosphorelay response regulator activity"/>
    <property type="evidence" value="ECO:0007669"/>
    <property type="project" value="InterPro"/>
</dbReference>
<sequence length="348" mass="37249">MKKIRVLVIDDSALMRQVLTSLLSSDPAIEVIGTAADPYIARDKIKELDPDVLTLDVEMPRMDGLTFLEKLMKGHPMPVVMVSTLTEAGCETTMRALELGAVDFFTKPKFDMREGMKAEAALLTELVKAAAQARVKPLKKSSSSNNPTYVLASSAMAKTTDTIIAIGASTGGTEALRDLLTTLPPDTPPIVITQHMPEKFTKLFADRLNTQCKITVKEAEDGDAVITGRALIAPGSYHMALTRSGARYQVVLNQDPLVNRHRPSVDVLFDSVAATAGKNALGVILTGMGNDGAAGMLKMNKAGAFTIAEDESSCVVFGMPKKAIEAGGVDKVVPLNEVAATMFKELNR</sequence>
<dbReference type="GO" id="GO:0008984">
    <property type="term" value="F:protein-glutamate methylesterase activity"/>
    <property type="evidence" value="ECO:0007669"/>
    <property type="project" value="UniProtKB-EC"/>
</dbReference>
<dbReference type="SUPFAM" id="SSF52172">
    <property type="entry name" value="CheY-like"/>
    <property type="match status" value="1"/>
</dbReference>
<dbReference type="PANTHER" id="PTHR42872">
    <property type="entry name" value="PROTEIN-GLUTAMATE METHYLESTERASE/PROTEIN-GLUTAMINE GLUTAMINASE"/>
    <property type="match status" value="1"/>
</dbReference>
<dbReference type="EMBL" id="UOGF01000060">
    <property type="protein sequence ID" value="VAX30455.1"/>
    <property type="molecule type" value="Genomic_DNA"/>
</dbReference>
<keyword evidence="1" id="KW-0963">Cytoplasm</keyword>
<dbReference type="InterPro" id="IPR008248">
    <property type="entry name" value="CheB-like"/>
</dbReference>
<dbReference type="SMART" id="SM00448">
    <property type="entry name" value="REC"/>
    <property type="match status" value="1"/>
</dbReference>